<accession>A0A2R6WQE4</accession>
<proteinExistence type="predicted"/>
<dbReference type="Gramene" id="Mp4g01160.1">
    <property type="protein sequence ID" value="Mp4g01160.1.cds1"/>
    <property type="gene ID" value="Mp4g01160"/>
</dbReference>
<dbReference type="AlphaFoldDB" id="A0A2R6WQE4"/>
<evidence type="ECO:0000313" key="2">
    <source>
        <dbReference type="Proteomes" id="UP000244005"/>
    </source>
</evidence>
<sequence length="117" mass="12443">MNCLRDVVSLAVMETAKTDEGSAALHLASMVVRVPRSTICSTPRWRNCSSTAAMATPSSKLPRLPWRSGQRCFSPPSDQIDALLALLAGYESAGAAIGVRSSPLPCIGLLTAEPLMW</sequence>
<organism evidence="1 2">
    <name type="scientific">Marchantia polymorpha</name>
    <name type="common">Common liverwort</name>
    <name type="synonym">Marchantia aquatica</name>
    <dbReference type="NCBI Taxonomy" id="3197"/>
    <lineage>
        <taxon>Eukaryota</taxon>
        <taxon>Viridiplantae</taxon>
        <taxon>Streptophyta</taxon>
        <taxon>Embryophyta</taxon>
        <taxon>Marchantiophyta</taxon>
        <taxon>Marchantiopsida</taxon>
        <taxon>Marchantiidae</taxon>
        <taxon>Marchantiales</taxon>
        <taxon>Marchantiaceae</taxon>
        <taxon>Marchantia</taxon>
    </lineage>
</organism>
<dbReference type="Proteomes" id="UP000244005">
    <property type="component" value="Unassembled WGS sequence"/>
</dbReference>
<keyword evidence="2" id="KW-1185">Reference proteome</keyword>
<gene>
    <name evidence="1" type="ORF">MARPO_0066s0026</name>
</gene>
<name>A0A2R6WQE4_MARPO</name>
<reference evidence="2" key="1">
    <citation type="journal article" date="2017" name="Cell">
        <title>Insights into land plant evolution garnered from the Marchantia polymorpha genome.</title>
        <authorList>
            <person name="Bowman J.L."/>
            <person name="Kohchi T."/>
            <person name="Yamato K.T."/>
            <person name="Jenkins J."/>
            <person name="Shu S."/>
            <person name="Ishizaki K."/>
            <person name="Yamaoka S."/>
            <person name="Nishihama R."/>
            <person name="Nakamura Y."/>
            <person name="Berger F."/>
            <person name="Adam C."/>
            <person name="Aki S.S."/>
            <person name="Althoff F."/>
            <person name="Araki T."/>
            <person name="Arteaga-Vazquez M.A."/>
            <person name="Balasubrmanian S."/>
            <person name="Barry K."/>
            <person name="Bauer D."/>
            <person name="Boehm C.R."/>
            <person name="Briginshaw L."/>
            <person name="Caballero-Perez J."/>
            <person name="Catarino B."/>
            <person name="Chen F."/>
            <person name="Chiyoda S."/>
            <person name="Chovatia M."/>
            <person name="Davies K.M."/>
            <person name="Delmans M."/>
            <person name="Demura T."/>
            <person name="Dierschke T."/>
            <person name="Dolan L."/>
            <person name="Dorantes-Acosta A.E."/>
            <person name="Eklund D.M."/>
            <person name="Florent S.N."/>
            <person name="Flores-Sandoval E."/>
            <person name="Fujiyama A."/>
            <person name="Fukuzawa H."/>
            <person name="Galik B."/>
            <person name="Grimanelli D."/>
            <person name="Grimwood J."/>
            <person name="Grossniklaus U."/>
            <person name="Hamada T."/>
            <person name="Haseloff J."/>
            <person name="Hetherington A.J."/>
            <person name="Higo A."/>
            <person name="Hirakawa Y."/>
            <person name="Hundley H.N."/>
            <person name="Ikeda Y."/>
            <person name="Inoue K."/>
            <person name="Inoue S.I."/>
            <person name="Ishida S."/>
            <person name="Jia Q."/>
            <person name="Kakita M."/>
            <person name="Kanazawa T."/>
            <person name="Kawai Y."/>
            <person name="Kawashima T."/>
            <person name="Kennedy M."/>
            <person name="Kinose K."/>
            <person name="Kinoshita T."/>
            <person name="Kohara Y."/>
            <person name="Koide E."/>
            <person name="Komatsu K."/>
            <person name="Kopischke S."/>
            <person name="Kubo M."/>
            <person name="Kyozuka J."/>
            <person name="Lagercrantz U."/>
            <person name="Lin S.S."/>
            <person name="Lindquist E."/>
            <person name="Lipzen A.M."/>
            <person name="Lu C.W."/>
            <person name="De Luna E."/>
            <person name="Martienssen R.A."/>
            <person name="Minamino N."/>
            <person name="Mizutani M."/>
            <person name="Mizutani M."/>
            <person name="Mochizuki N."/>
            <person name="Monte I."/>
            <person name="Mosher R."/>
            <person name="Nagasaki H."/>
            <person name="Nakagami H."/>
            <person name="Naramoto S."/>
            <person name="Nishitani K."/>
            <person name="Ohtani M."/>
            <person name="Okamoto T."/>
            <person name="Okumura M."/>
            <person name="Phillips J."/>
            <person name="Pollak B."/>
            <person name="Reinders A."/>
            <person name="Rovekamp M."/>
            <person name="Sano R."/>
            <person name="Sawa S."/>
            <person name="Schmid M.W."/>
            <person name="Shirakawa M."/>
            <person name="Solano R."/>
            <person name="Spunde A."/>
            <person name="Suetsugu N."/>
            <person name="Sugano S."/>
            <person name="Sugiyama A."/>
            <person name="Sun R."/>
            <person name="Suzuki Y."/>
            <person name="Takenaka M."/>
            <person name="Takezawa D."/>
            <person name="Tomogane H."/>
            <person name="Tsuzuki M."/>
            <person name="Ueda T."/>
            <person name="Umeda M."/>
            <person name="Ward J.M."/>
            <person name="Watanabe Y."/>
            <person name="Yazaki K."/>
            <person name="Yokoyama R."/>
            <person name="Yoshitake Y."/>
            <person name="Yotsui I."/>
            <person name="Zachgo S."/>
            <person name="Schmutz J."/>
        </authorList>
    </citation>
    <scope>NUCLEOTIDE SEQUENCE [LARGE SCALE GENOMIC DNA]</scope>
    <source>
        <strain evidence="2">Tak-1</strain>
    </source>
</reference>
<dbReference type="EMBL" id="KZ772738">
    <property type="protein sequence ID" value="PTQ36067.1"/>
    <property type="molecule type" value="Genomic_DNA"/>
</dbReference>
<evidence type="ECO:0000313" key="1">
    <source>
        <dbReference type="EMBL" id="PTQ36067.1"/>
    </source>
</evidence>
<protein>
    <submittedName>
        <fullName evidence="1">Uncharacterized protein</fullName>
    </submittedName>
</protein>